<keyword evidence="4 9" id="KW-0863">Zinc-finger</keyword>
<dbReference type="CDD" id="cd00086">
    <property type="entry name" value="homeodomain"/>
    <property type="match status" value="1"/>
</dbReference>
<dbReference type="GO" id="GO:0000981">
    <property type="term" value="F:DNA-binding transcription factor activity, RNA polymerase II-specific"/>
    <property type="evidence" value="ECO:0007669"/>
    <property type="project" value="InterPro"/>
</dbReference>
<feature type="domain" description="C2H2-type" evidence="14">
    <location>
        <begin position="845"/>
        <end position="872"/>
    </location>
</feature>
<feature type="compositionally biased region" description="Low complexity" evidence="12">
    <location>
        <begin position="436"/>
        <end position="450"/>
    </location>
</feature>
<evidence type="ECO:0000256" key="4">
    <source>
        <dbReference type="ARBA" id="ARBA00022771"/>
    </source>
</evidence>
<protein>
    <submittedName>
        <fullName evidence="15">Zinc finger E-box-binding homeobox protein zag-1</fullName>
    </submittedName>
</protein>
<evidence type="ECO:0000256" key="10">
    <source>
        <dbReference type="PROSITE-ProRule" id="PRU00108"/>
    </source>
</evidence>
<dbReference type="SUPFAM" id="SSF46689">
    <property type="entry name" value="Homeodomain-like"/>
    <property type="match status" value="1"/>
</dbReference>
<dbReference type="InterPro" id="IPR051574">
    <property type="entry name" value="ZnF_E-box_Homeobox"/>
</dbReference>
<reference evidence="16" key="1">
    <citation type="submission" date="2017-01" db="EMBL/GenBank/DDBJ databases">
        <title>Comparative genomics of anhydrobiosis in the tardigrade Hypsibius dujardini.</title>
        <authorList>
            <person name="Yoshida Y."/>
            <person name="Koutsovoulos G."/>
            <person name="Laetsch D."/>
            <person name="Stevens L."/>
            <person name="Kumar S."/>
            <person name="Horikawa D."/>
            <person name="Ishino K."/>
            <person name="Komine S."/>
            <person name="Tomita M."/>
            <person name="Blaxter M."/>
            <person name="Arakawa K."/>
        </authorList>
    </citation>
    <scope>NUCLEOTIDE SEQUENCE [LARGE SCALE GENOMIC DNA]</scope>
    <source>
        <strain evidence="16">Z151</strain>
    </source>
</reference>
<feature type="region of interest" description="Disordered" evidence="12">
    <location>
        <begin position="385"/>
        <end position="505"/>
    </location>
</feature>
<organism evidence="15 16">
    <name type="scientific">Hypsibius exemplaris</name>
    <name type="common">Freshwater tardigrade</name>
    <dbReference type="NCBI Taxonomy" id="2072580"/>
    <lineage>
        <taxon>Eukaryota</taxon>
        <taxon>Metazoa</taxon>
        <taxon>Ecdysozoa</taxon>
        <taxon>Tardigrada</taxon>
        <taxon>Eutardigrada</taxon>
        <taxon>Parachela</taxon>
        <taxon>Hypsibioidea</taxon>
        <taxon>Hypsibiidae</taxon>
        <taxon>Hypsibius</taxon>
    </lineage>
</organism>
<dbReference type="GO" id="GO:0007411">
    <property type="term" value="P:axon guidance"/>
    <property type="evidence" value="ECO:0007669"/>
    <property type="project" value="UniProtKB-ARBA"/>
</dbReference>
<feature type="compositionally biased region" description="Low complexity" evidence="12">
    <location>
        <begin position="756"/>
        <end position="767"/>
    </location>
</feature>
<dbReference type="EMBL" id="MTYJ01000010">
    <property type="protein sequence ID" value="OQV23769.1"/>
    <property type="molecule type" value="Genomic_DNA"/>
</dbReference>
<evidence type="ECO:0000256" key="8">
    <source>
        <dbReference type="ARBA" id="ARBA00023242"/>
    </source>
</evidence>
<dbReference type="GO" id="GO:0000978">
    <property type="term" value="F:RNA polymerase II cis-regulatory region sequence-specific DNA binding"/>
    <property type="evidence" value="ECO:0007669"/>
    <property type="project" value="TreeGrafter"/>
</dbReference>
<dbReference type="GO" id="GO:0008270">
    <property type="term" value="F:zinc ion binding"/>
    <property type="evidence" value="ECO:0007669"/>
    <property type="project" value="UniProtKB-KW"/>
</dbReference>
<name>A0A1W0X8C2_HYPEX</name>
<comment type="caution">
    <text evidence="15">The sequence shown here is derived from an EMBL/GenBank/DDBJ whole genome shotgun (WGS) entry which is preliminary data.</text>
</comment>
<dbReference type="FunFam" id="3.30.160.60:FF:000145">
    <property type="entry name" value="Zinc finger protein 574"/>
    <property type="match status" value="1"/>
</dbReference>
<evidence type="ECO:0000256" key="2">
    <source>
        <dbReference type="ARBA" id="ARBA00022723"/>
    </source>
</evidence>
<evidence type="ECO:0000256" key="12">
    <source>
        <dbReference type="SAM" id="MobiDB-lite"/>
    </source>
</evidence>
<dbReference type="FunFam" id="3.30.160.60:FF:000072">
    <property type="entry name" value="zinc finger protein 143 isoform X1"/>
    <property type="match status" value="1"/>
</dbReference>
<keyword evidence="8 10" id="KW-0539">Nucleus</keyword>
<dbReference type="InterPro" id="IPR001356">
    <property type="entry name" value="HD"/>
</dbReference>
<dbReference type="Gene3D" id="3.30.160.60">
    <property type="entry name" value="Classic Zinc Finger"/>
    <property type="match status" value="5"/>
</dbReference>
<feature type="region of interest" description="Disordered" evidence="12">
    <location>
        <begin position="681"/>
        <end position="806"/>
    </location>
</feature>
<evidence type="ECO:0000313" key="16">
    <source>
        <dbReference type="Proteomes" id="UP000192578"/>
    </source>
</evidence>
<keyword evidence="3" id="KW-0677">Repeat</keyword>
<feature type="compositionally biased region" description="Acidic residues" evidence="12">
    <location>
        <begin position="477"/>
        <end position="494"/>
    </location>
</feature>
<evidence type="ECO:0000256" key="1">
    <source>
        <dbReference type="ARBA" id="ARBA00004123"/>
    </source>
</evidence>
<dbReference type="AlphaFoldDB" id="A0A1W0X8C2"/>
<dbReference type="Gene3D" id="1.10.10.60">
    <property type="entry name" value="Homeodomain-like"/>
    <property type="match status" value="1"/>
</dbReference>
<dbReference type="PANTHER" id="PTHR24391:SF27">
    <property type="entry name" value="ZINC FINGER PROTEIN 1"/>
    <property type="match status" value="1"/>
</dbReference>
<keyword evidence="7 10" id="KW-0371">Homeobox</keyword>
<sequence>MVPLRTTNSELIPLTARFATGRENDENAAMVIGQPSPTTDHLLSEASPLPDHSDYSIQIPINNGSDSPSEGSNGQTDAENMTLPQVAQVDQRPLSSRSSTPRDDCTSTLENPDQEAQAEVESLPFDEVKPHLLDDIKKDMEFTMPQDETEQMALGHLNSQEHPSELRRFQCEFENCGKKFKFKHHLKEHMRIHTGEKPYKCKCCGKEFSHSGSYSSHMSSRKCMMSGSRGGPYSLGSAVTNGGNMARGLRKANGLLSDRDSSPSMAANGHGQLFHASQPPTMVMSPHFSSCNGNATNGLADNYSFLSQIYPQHFNHPFMMPGGGGAAGGAPNTLNAVSQFINPAYAAAMQSPQFWQRQIHNITQNAAHKAGGDSVDLVHCKSSCSKNSASGEKSVAINGHQAARSRPEMKVIPSSSFRNGVDRGRHQQQSPSPNRSIASESEMTAASSSHAGGGSGSGYRFSSSSPSPSGAGRDHGDEEEGEEESEERPMEEDGGSGVGGTSSSQASLRVRSLISDSNFKLLKAFYDANPWPKKSDLAALANRCGLKRRVVQVWFQNMRARDRKRGRQLHGQPQLETPSFLHLARQEFSPPQPVKHQRPLPSNTLATAASKGPQPQHPNRSSMEQMEPLDLSRKSTASSPPQSKDGDFALDGVLNLSVKNIRTNAPSMLSMVEELRLSGSSKCNRGEKVARSQIASSTSPTSQYHLTLMDSTSDGVKSPYDGGSSSDFDSPHCYSNGGLHQDQEDGEGGCLEMMNDNDTSDSSSAASHHNKSHHHHHHHGDGDWKDLDLMNGGGTSGEGAGGESCNGSGNPNAVGMYSCDQCRKMFSKQSSLARHKYEHSGQRPHECEFCHKSFKHKHHLTEHKRLHTGEKPFQCKKCMKRFSHSGSYSQHMSHRYKYCQPYAAEAAAAALAHGEDNSTNASN</sequence>
<evidence type="ECO:0000256" key="6">
    <source>
        <dbReference type="ARBA" id="ARBA00023125"/>
    </source>
</evidence>
<dbReference type="InterPro" id="IPR017970">
    <property type="entry name" value="Homeobox_CS"/>
</dbReference>
<feature type="region of interest" description="Disordered" evidence="12">
    <location>
        <begin position="31"/>
        <end position="115"/>
    </location>
</feature>
<evidence type="ECO:0000256" key="3">
    <source>
        <dbReference type="ARBA" id="ARBA00022737"/>
    </source>
</evidence>
<evidence type="ECO:0000259" key="14">
    <source>
        <dbReference type="PROSITE" id="PS50157"/>
    </source>
</evidence>
<keyword evidence="5" id="KW-0862">Zinc</keyword>
<dbReference type="InterPro" id="IPR013087">
    <property type="entry name" value="Znf_C2H2_type"/>
</dbReference>
<dbReference type="PROSITE" id="PS00028">
    <property type="entry name" value="ZINC_FINGER_C2H2_1"/>
    <property type="match status" value="3"/>
</dbReference>
<keyword evidence="16" id="KW-1185">Reference proteome</keyword>
<dbReference type="SUPFAM" id="SSF57667">
    <property type="entry name" value="beta-beta-alpha zinc fingers"/>
    <property type="match status" value="3"/>
</dbReference>
<feature type="compositionally biased region" description="Basic residues" evidence="12">
    <location>
        <begin position="768"/>
        <end position="779"/>
    </location>
</feature>
<evidence type="ECO:0000256" key="11">
    <source>
        <dbReference type="RuleBase" id="RU000682"/>
    </source>
</evidence>
<dbReference type="GO" id="GO:0000122">
    <property type="term" value="P:negative regulation of transcription by RNA polymerase II"/>
    <property type="evidence" value="ECO:0007669"/>
    <property type="project" value="UniProtKB-ARBA"/>
</dbReference>
<feature type="compositionally biased region" description="Gly residues" evidence="12">
    <location>
        <begin position="791"/>
        <end position="804"/>
    </location>
</feature>
<dbReference type="FunFam" id="3.30.160.60:FF:000744">
    <property type="entry name" value="zinc finger E-box-binding homeobox 1"/>
    <property type="match status" value="1"/>
</dbReference>
<feature type="compositionally biased region" description="Polar residues" evidence="12">
    <location>
        <begin position="693"/>
        <end position="715"/>
    </location>
</feature>
<dbReference type="GO" id="GO:0045595">
    <property type="term" value="P:regulation of cell differentiation"/>
    <property type="evidence" value="ECO:0007669"/>
    <property type="project" value="UniProtKB-ARBA"/>
</dbReference>
<feature type="domain" description="C2H2-type" evidence="14">
    <location>
        <begin position="169"/>
        <end position="198"/>
    </location>
</feature>
<evidence type="ECO:0000256" key="5">
    <source>
        <dbReference type="ARBA" id="ARBA00022833"/>
    </source>
</evidence>
<keyword evidence="2" id="KW-0479">Metal-binding</keyword>
<comment type="subcellular location">
    <subcellularLocation>
        <location evidence="1 10 11">Nucleus</location>
    </subcellularLocation>
</comment>
<gene>
    <name evidence="15" type="ORF">BV898_02500</name>
</gene>
<dbReference type="PROSITE" id="PS50071">
    <property type="entry name" value="HOMEOBOX_2"/>
    <property type="match status" value="1"/>
</dbReference>
<keyword evidence="6 10" id="KW-0238">DNA-binding</keyword>
<feature type="region of interest" description="Disordered" evidence="12">
    <location>
        <begin position="589"/>
        <end position="648"/>
    </location>
</feature>
<dbReference type="InterPro" id="IPR036236">
    <property type="entry name" value="Znf_C2H2_sf"/>
</dbReference>
<feature type="domain" description="C2H2-type" evidence="14">
    <location>
        <begin position="817"/>
        <end position="844"/>
    </location>
</feature>
<evidence type="ECO:0000256" key="9">
    <source>
        <dbReference type="PROSITE-ProRule" id="PRU00042"/>
    </source>
</evidence>
<feature type="domain" description="Homeobox" evidence="13">
    <location>
        <begin position="505"/>
        <end position="565"/>
    </location>
</feature>
<dbReference type="FunFam" id="3.30.160.60:FF:000013">
    <property type="entry name" value="Putative zinc finger E-box-binding homeobox 2"/>
    <property type="match status" value="2"/>
</dbReference>
<dbReference type="Proteomes" id="UP000192578">
    <property type="component" value="Unassembled WGS sequence"/>
</dbReference>
<feature type="DNA-binding region" description="Homeobox" evidence="10">
    <location>
        <begin position="507"/>
        <end position="566"/>
    </location>
</feature>
<evidence type="ECO:0000256" key="7">
    <source>
        <dbReference type="ARBA" id="ARBA00023155"/>
    </source>
</evidence>
<evidence type="ECO:0000259" key="13">
    <source>
        <dbReference type="PROSITE" id="PS50071"/>
    </source>
</evidence>
<dbReference type="PROSITE" id="PS50157">
    <property type="entry name" value="ZINC_FINGER_C2H2_2"/>
    <property type="match status" value="5"/>
</dbReference>
<dbReference type="SMART" id="SM00389">
    <property type="entry name" value="HOX"/>
    <property type="match status" value="1"/>
</dbReference>
<accession>A0A1W0X8C2</accession>
<dbReference type="InterPro" id="IPR009057">
    <property type="entry name" value="Homeodomain-like_sf"/>
</dbReference>
<dbReference type="Pfam" id="PF00046">
    <property type="entry name" value="Homeodomain"/>
    <property type="match status" value="1"/>
</dbReference>
<dbReference type="SMART" id="SM00355">
    <property type="entry name" value="ZnF_C2H2"/>
    <property type="match status" value="5"/>
</dbReference>
<proteinExistence type="predicted"/>
<dbReference type="OrthoDB" id="427030at2759"/>
<feature type="domain" description="C2H2-type" evidence="14">
    <location>
        <begin position="199"/>
        <end position="230"/>
    </location>
</feature>
<dbReference type="Pfam" id="PF00096">
    <property type="entry name" value="zf-C2H2"/>
    <property type="match status" value="2"/>
</dbReference>
<feature type="domain" description="C2H2-type" evidence="14">
    <location>
        <begin position="873"/>
        <end position="901"/>
    </location>
</feature>
<dbReference type="GO" id="GO:0005634">
    <property type="term" value="C:nucleus"/>
    <property type="evidence" value="ECO:0007669"/>
    <property type="project" value="UniProtKB-SubCell"/>
</dbReference>
<dbReference type="PROSITE" id="PS00027">
    <property type="entry name" value="HOMEOBOX_1"/>
    <property type="match status" value="1"/>
</dbReference>
<evidence type="ECO:0000313" key="15">
    <source>
        <dbReference type="EMBL" id="OQV23769.1"/>
    </source>
</evidence>
<feature type="compositionally biased region" description="Polar residues" evidence="12">
    <location>
        <begin position="55"/>
        <end position="85"/>
    </location>
</feature>
<feature type="compositionally biased region" description="Low complexity" evidence="12">
    <location>
        <begin position="458"/>
        <end position="471"/>
    </location>
</feature>
<dbReference type="PANTHER" id="PTHR24391">
    <property type="entry name" value="HISTONE H4 TRANSCRIPTION FACTOR-RELATED"/>
    <property type="match status" value="1"/>
</dbReference>